<keyword evidence="2" id="KW-1185">Reference proteome</keyword>
<gene>
    <name evidence="1" type="ORF">BV25DRAFT_1282159</name>
</gene>
<organism evidence="1 2">
    <name type="scientific">Artomyces pyxidatus</name>
    <dbReference type="NCBI Taxonomy" id="48021"/>
    <lineage>
        <taxon>Eukaryota</taxon>
        <taxon>Fungi</taxon>
        <taxon>Dikarya</taxon>
        <taxon>Basidiomycota</taxon>
        <taxon>Agaricomycotina</taxon>
        <taxon>Agaricomycetes</taxon>
        <taxon>Russulales</taxon>
        <taxon>Auriscalpiaceae</taxon>
        <taxon>Artomyces</taxon>
    </lineage>
</organism>
<dbReference type="Proteomes" id="UP000814140">
    <property type="component" value="Unassembled WGS sequence"/>
</dbReference>
<dbReference type="EMBL" id="MU277236">
    <property type="protein sequence ID" value="KAI0058315.1"/>
    <property type="molecule type" value="Genomic_DNA"/>
</dbReference>
<evidence type="ECO:0000313" key="2">
    <source>
        <dbReference type="Proteomes" id="UP000814140"/>
    </source>
</evidence>
<reference evidence="1" key="2">
    <citation type="journal article" date="2022" name="New Phytol.">
        <title>Evolutionary transition to the ectomycorrhizal habit in the genomes of a hyperdiverse lineage of mushroom-forming fungi.</title>
        <authorList>
            <person name="Looney B."/>
            <person name="Miyauchi S."/>
            <person name="Morin E."/>
            <person name="Drula E."/>
            <person name="Courty P.E."/>
            <person name="Kohler A."/>
            <person name="Kuo A."/>
            <person name="LaButti K."/>
            <person name="Pangilinan J."/>
            <person name="Lipzen A."/>
            <person name="Riley R."/>
            <person name="Andreopoulos W."/>
            <person name="He G."/>
            <person name="Johnson J."/>
            <person name="Nolan M."/>
            <person name="Tritt A."/>
            <person name="Barry K.W."/>
            <person name="Grigoriev I.V."/>
            <person name="Nagy L.G."/>
            <person name="Hibbett D."/>
            <person name="Henrissat B."/>
            <person name="Matheny P.B."/>
            <person name="Labbe J."/>
            <person name="Martin F.M."/>
        </authorList>
    </citation>
    <scope>NUCLEOTIDE SEQUENCE</scope>
    <source>
        <strain evidence="1">HHB10654</strain>
    </source>
</reference>
<name>A0ACB8SQF4_9AGAM</name>
<evidence type="ECO:0000313" key="1">
    <source>
        <dbReference type="EMBL" id="KAI0058315.1"/>
    </source>
</evidence>
<sequence length="421" mass="44722">MRQTGNIKSNQHYNANEVRNPPPTNMVDSERDGELEKFIRDKYEYKRFVSKSAIVAQHLGPSRSAASVRSSTSPTTAAPVRSQTTPLTNPSYTSSSSSPSVAGGRAPVGPSAALRAPPARTASQPVAQPPPPNTTPGGVWNDLLALQNPGQPQQQQTPSLPLQYQPSASTQPVSIPGYASNNTLTPGSYNGGGAFGAGLGTSPNFTSVSPGGAGLGGMGSSPFQSQIQTQTQLSSSPFNSGQSVGNPFPLAGQQQQQQQPQFLSSSPYPSQSTPFQSQSSSFGTQQPMPPVQQPMFTQAQGNPFFNGTGQDGRMLTPQPQMPFQSTPSPAPFGAQFAPQSSPFQQQQQQQAFQQQPQQSFQRPPTFQQQTHTPFQQQPQFQQPLQQQPQYGGGMNTGAAANPFTSWMTQPPGGKAGQWGSM</sequence>
<protein>
    <submittedName>
        <fullName evidence="1">Uncharacterized protein</fullName>
    </submittedName>
</protein>
<reference evidence="1" key="1">
    <citation type="submission" date="2021-03" db="EMBL/GenBank/DDBJ databases">
        <authorList>
            <consortium name="DOE Joint Genome Institute"/>
            <person name="Ahrendt S."/>
            <person name="Looney B.P."/>
            <person name="Miyauchi S."/>
            <person name="Morin E."/>
            <person name="Drula E."/>
            <person name="Courty P.E."/>
            <person name="Chicoki N."/>
            <person name="Fauchery L."/>
            <person name="Kohler A."/>
            <person name="Kuo A."/>
            <person name="Labutti K."/>
            <person name="Pangilinan J."/>
            <person name="Lipzen A."/>
            <person name="Riley R."/>
            <person name="Andreopoulos W."/>
            <person name="He G."/>
            <person name="Johnson J."/>
            <person name="Barry K.W."/>
            <person name="Grigoriev I.V."/>
            <person name="Nagy L."/>
            <person name="Hibbett D."/>
            <person name="Henrissat B."/>
            <person name="Matheny P.B."/>
            <person name="Labbe J."/>
            <person name="Martin F."/>
        </authorList>
    </citation>
    <scope>NUCLEOTIDE SEQUENCE</scope>
    <source>
        <strain evidence="1">HHB10654</strain>
    </source>
</reference>
<proteinExistence type="predicted"/>
<accession>A0ACB8SQF4</accession>
<comment type="caution">
    <text evidence="1">The sequence shown here is derived from an EMBL/GenBank/DDBJ whole genome shotgun (WGS) entry which is preliminary data.</text>
</comment>